<name>A0A7M2GUQ5_9BURK</name>
<accession>A0A7M2GUQ5</accession>
<reference evidence="1 2" key="1">
    <citation type="submission" date="2020-10" db="EMBL/GenBank/DDBJ databases">
        <title>Complete genome sequence of Cupriavidus basilensis CCUG 49340T.</title>
        <authorList>
            <person name="Salva-Serra F."/>
            <person name="Donoso R.A."/>
            <person name="Cho K.H."/>
            <person name="Yoo J.A."/>
            <person name="Lee K."/>
            <person name="Yoon S.-H."/>
            <person name="Perez-Pantoja D."/>
            <person name="Moore E.R.B."/>
        </authorList>
    </citation>
    <scope>NUCLEOTIDE SEQUENCE [LARGE SCALE GENOMIC DNA]</scope>
    <source>
        <strain evidence="2">CCUG 49340</strain>
    </source>
</reference>
<dbReference type="EMBL" id="CP062803">
    <property type="protein sequence ID" value="QOT76536.1"/>
    <property type="molecule type" value="Genomic_DNA"/>
</dbReference>
<dbReference type="RefSeq" id="WP_170301828.1">
    <property type="nucleotide sequence ID" value="NZ_CP062803.1"/>
</dbReference>
<gene>
    <name evidence="1" type="ORF">F7R26_020915</name>
</gene>
<dbReference type="Proteomes" id="UP000397656">
    <property type="component" value="Chromosome 1"/>
</dbReference>
<organism evidence="1 2">
    <name type="scientific">Cupriavidus basilensis</name>
    <dbReference type="NCBI Taxonomy" id="68895"/>
    <lineage>
        <taxon>Bacteria</taxon>
        <taxon>Pseudomonadati</taxon>
        <taxon>Pseudomonadota</taxon>
        <taxon>Betaproteobacteria</taxon>
        <taxon>Burkholderiales</taxon>
        <taxon>Burkholderiaceae</taxon>
        <taxon>Cupriavidus</taxon>
    </lineage>
</organism>
<proteinExistence type="predicted"/>
<evidence type="ECO:0000313" key="1">
    <source>
        <dbReference type="EMBL" id="QOT76536.1"/>
    </source>
</evidence>
<dbReference type="AlphaFoldDB" id="A0A7M2GUQ5"/>
<protein>
    <submittedName>
        <fullName evidence="1">Uncharacterized protein</fullName>
    </submittedName>
</protein>
<sequence>MFRANYASDIRHPLKLTAHLPVLIMVRKSELIEAKGDQFGLDAAVWRIPLTL</sequence>
<evidence type="ECO:0000313" key="2">
    <source>
        <dbReference type="Proteomes" id="UP000397656"/>
    </source>
</evidence>
<dbReference type="GeneID" id="98403391"/>